<name>A0A6A1UYP8_9ROSI</name>
<accession>A0A6A1UYP8</accession>
<reference evidence="2 3" key="1">
    <citation type="journal article" date="2019" name="Plant Biotechnol. J.">
        <title>The red bayberry genome and genetic basis of sex determination.</title>
        <authorList>
            <person name="Jia H.M."/>
            <person name="Jia H.J."/>
            <person name="Cai Q.L."/>
            <person name="Wang Y."/>
            <person name="Zhao H.B."/>
            <person name="Yang W.F."/>
            <person name="Wang G.Y."/>
            <person name="Li Y.H."/>
            <person name="Zhan D.L."/>
            <person name="Shen Y.T."/>
            <person name="Niu Q.F."/>
            <person name="Chang L."/>
            <person name="Qiu J."/>
            <person name="Zhao L."/>
            <person name="Xie H.B."/>
            <person name="Fu W.Y."/>
            <person name="Jin J."/>
            <person name="Li X.W."/>
            <person name="Jiao Y."/>
            <person name="Zhou C.C."/>
            <person name="Tu T."/>
            <person name="Chai C.Y."/>
            <person name="Gao J.L."/>
            <person name="Fan L.J."/>
            <person name="van de Weg E."/>
            <person name="Wang J.Y."/>
            <person name="Gao Z.S."/>
        </authorList>
    </citation>
    <scope>NUCLEOTIDE SEQUENCE [LARGE SCALE GENOMIC DNA]</scope>
    <source>
        <tissue evidence="2">Leaves</tissue>
    </source>
</reference>
<dbReference type="EMBL" id="RXIC02000025">
    <property type="protein sequence ID" value="KAB1205502.1"/>
    <property type="molecule type" value="Genomic_DNA"/>
</dbReference>
<dbReference type="Proteomes" id="UP000516437">
    <property type="component" value="Chromosome 7"/>
</dbReference>
<dbReference type="AlphaFoldDB" id="A0A6A1UYP8"/>
<evidence type="ECO:0000256" key="1">
    <source>
        <dbReference type="SAM" id="MobiDB-lite"/>
    </source>
</evidence>
<keyword evidence="3" id="KW-1185">Reference proteome</keyword>
<sequence>MTSSDLGGHWKTKGKTTPVYDTGVRNRWPPVATSAPDGNRVAVGGLGVQRPARSWQDVGCWSGQRPTGRRPAVPSQRHKQRPGFKVTQRQHEEVAIFKEWSEVQELQ</sequence>
<protein>
    <submittedName>
        <fullName evidence="2">Uncharacterized protein</fullName>
    </submittedName>
</protein>
<evidence type="ECO:0000313" key="3">
    <source>
        <dbReference type="Proteomes" id="UP000516437"/>
    </source>
</evidence>
<evidence type="ECO:0000313" key="2">
    <source>
        <dbReference type="EMBL" id="KAB1205502.1"/>
    </source>
</evidence>
<feature type="region of interest" description="Disordered" evidence="1">
    <location>
        <begin position="58"/>
        <end position="87"/>
    </location>
</feature>
<comment type="caution">
    <text evidence="2">The sequence shown here is derived from an EMBL/GenBank/DDBJ whole genome shotgun (WGS) entry which is preliminary data.</text>
</comment>
<proteinExistence type="predicted"/>
<feature type="region of interest" description="Disordered" evidence="1">
    <location>
        <begin position="1"/>
        <end position="40"/>
    </location>
</feature>
<organism evidence="2 3">
    <name type="scientific">Morella rubra</name>
    <name type="common">Chinese bayberry</name>
    <dbReference type="NCBI Taxonomy" id="262757"/>
    <lineage>
        <taxon>Eukaryota</taxon>
        <taxon>Viridiplantae</taxon>
        <taxon>Streptophyta</taxon>
        <taxon>Embryophyta</taxon>
        <taxon>Tracheophyta</taxon>
        <taxon>Spermatophyta</taxon>
        <taxon>Magnoliopsida</taxon>
        <taxon>eudicotyledons</taxon>
        <taxon>Gunneridae</taxon>
        <taxon>Pentapetalae</taxon>
        <taxon>rosids</taxon>
        <taxon>fabids</taxon>
        <taxon>Fagales</taxon>
        <taxon>Myricaceae</taxon>
        <taxon>Morella</taxon>
    </lineage>
</organism>
<gene>
    <name evidence="2" type="ORF">CJ030_MR7G025995</name>
</gene>